<evidence type="ECO:0000256" key="18">
    <source>
        <dbReference type="PROSITE-ProRule" id="PRU00221"/>
    </source>
</evidence>
<dbReference type="Proteomes" id="UP000304951">
    <property type="component" value="Unassembled WGS sequence"/>
</dbReference>
<dbReference type="SMART" id="SM00504">
    <property type="entry name" value="Ubox"/>
    <property type="match status" value="1"/>
</dbReference>
<dbReference type="PANTHER" id="PTHR43995:SF1">
    <property type="entry name" value="PRE-MRNA-PROCESSING FACTOR 19"/>
    <property type="match status" value="1"/>
</dbReference>
<keyword evidence="13" id="KW-0862">Zinc</keyword>
<comment type="subcellular location">
    <subcellularLocation>
        <location evidence="1 19">Nucleus</location>
    </subcellularLocation>
</comment>
<feature type="compositionally biased region" description="Polar residues" evidence="21">
    <location>
        <begin position="185"/>
        <end position="197"/>
    </location>
</feature>
<reference evidence="23 24" key="1">
    <citation type="submission" date="2018-10" db="EMBL/GenBank/DDBJ databases">
        <title>Fifty Aureobasidium pullulans genomes reveal a recombining polyextremotolerant generalist.</title>
        <authorList>
            <person name="Gostincar C."/>
            <person name="Turk M."/>
            <person name="Zajc J."/>
            <person name="Gunde-Cimerman N."/>
        </authorList>
    </citation>
    <scope>NUCLEOTIDE SEQUENCE [LARGE SCALE GENOMIC DNA]</scope>
    <source>
        <strain evidence="23 24">EXF-11900</strain>
    </source>
</reference>
<dbReference type="InterPro" id="IPR017907">
    <property type="entry name" value="Znf_RING_CS"/>
</dbReference>
<keyword evidence="14" id="KW-0413">Isomerase</keyword>
<sequence>MLCAISGEAPQQPVASRKSGNVFERRLIESYISENGTDPVTGEDLTVEDLVELKQARVVRPRPPTLTSIPALLSTFQNEWDALILETYQLKQQLAETRQELSTALYYSDSAEKVIARLQKERDEARDALAKISVTSTSNGANGDAMQVDGQGLPEAIVAKIEQTQAELSSTRRKRPTPEGWATPDSLQSMQSTQNSEPLYPGGRSIAVDATGDLALVGGSDGVVGVYSVSQGQVIQTLKCGGGSVTDAVWSGNKPVIALSTGAVKVFDNGAEAASFDRHAGAANALALHPCGDILASVGVDKSYVLYDLQSLQPITQVSTDSELTTAAFHPDGHLFAAGSSKGAIKLFDVKTSENVANFDSTFGQSPLQTVSFSENGTWLASAVQGQTSVSVWDLRKMAEIKTIDLGTAVTGVSWDYTGQHLAVCGQGFVAVEHYSKSAKSWSEPFRKALNAVDVKWGSKAQSLVALATDGSNLPLLLVIRERLVEPASFTFALSALTRCQPRSMDGGRRRPPFDFQFDRSDSNKHSYTQMDPRHRSSPSPLFVRQESDSPERRATPPRHPLLALPSIRSHFPRDGFDYRRPLSAAQSSTSANNVIDLTSDDDSALPETAPTPQPQFAAAPMALPRFGREIIDLSADTSPVRPAHPHHARTSPSPEVQFVSSRPLSRTDQHPPNPPPFLDPHPERRRPVADLILDDEDDVIVAGSRTGVNLPRPFEAQRRPQLGRLAHLMNELPTLRAAAMAAVARGRGAMPSIFGATEDNDFPRHDARLFTGMMPAFLNYETVAFNVGTGDEDIQLPLPKFDPPPPATEGFTRDPTEEDTIVCPNCEEELAVGESEEKRQVWVVKGCGHVYCGTCMNNRKRKVLKGAKGKGRADDPMLPKPFVNCRADNCAVRVSHKNDVMQIFL</sequence>
<keyword evidence="15 19" id="KW-0508">mRNA splicing</keyword>
<proteinExistence type="inferred from homology"/>
<feature type="region of interest" description="Disordered" evidence="21">
    <location>
        <begin position="166"/>
        <end position="198"/>
    </location>
</feature>
<dbReference type="GO" id="GO:0003755">
    <property type="term" value="F:peptidyl-prolyl cis-trans isomerase activity"/>
    <property type="evidence" value="ECO:0007669"/>
    <property type="project" value="UniProtKB-KW"/>
</dbReference>
<dbReference type="InterPro" id="IPR001680">
    <property type="entry name" value="WD40_rpt"/>
</dbReference>
<dbReference type="GO" id="GO:0005737">
    <property type="term" value="C:cytoplasm"/>
    <property type="evidence" value="ECO:0007669"/>
    <property type="project" value="TreeGrafter"/>
</dbReference>
<dbReference type="Gene3D" id="2.130.10.10">
    <property type="entry name" value="YVTN repeat-like/Quinoprotein amine dehydrogenase"/>
    <property type="match status" value="1"/>
</dbReference>
<name>A0A4S8SBW3_AURPU</name>
<evidence type="ECO:0000256" key="13">
    <source>
        <dbReference type="ARBA" id="ARBA00022833"/>
    </source>
</evidence>
<evidence type="ECO:0000256" key="3">
    <source>
        <dbReference type="ARBA" id="ARBA00006388"/>
    </source>
</evidence>
<keyword evidence="11" id="KW-0863">Zinc-finger</keyword>
<evidence type="ECO:0000256" key="5">
    <source>
        <dbReference type="ARBA" id="ARBA00022664"/>
    </source>
</evidence>
<evidence type="ECO:0000256" key="20">
    <source>
        <dbReference type="SAM" id="Coils"/>
    </source>
</evidence>
<comment type="subunit">
    <text evidence="19">Homotetramer.</text>
</comment>
<feature type="compositionally biased region" description="Polar residues" evidence="21">
    <location>
        <begin position="585"/>
        <end position="597"/>
    </location>
</feature>
<dbReference type="InterPro" id="IPR055340">
    <property type="entry name" value="RING-Ubox_PRP19"/>
</dbReference>
<keyword evidence="8 19" id="KW-0747">Spliceosome</keyword>
<keyword evidence="7" id="KW-0479">Metal-binding</keyword>
<dbReference type="PROSITE" id="PS50082">
    <property type="entry name" value="WD_REPEATS_2"/>
    <property type="match status" value="2"/>
</dbReference>
<evidence type="ECO:0000256" key="8">
    <source>
        <dbReference type="ARBA" id="ARBA00022728"/>
    </source>
</evidence>
<keyword evidence="9" id="KW-0677">Repeat</keyword>
<dbReference type="GO" id="GO:0000974">
    <property type="term" value="C:Prp19 complex"/>
    <property type="evidence" value="ECO:0007669"/>
    <property type="project" value="UniProtKB-UniRule"/>
</dbReference>
<feature type="region of interest" description="Disordered" evidence="21">
    <location>
        <begin position="584"/>
        <end position="616"/>
    </location>
</feature>
<dbReference type="SUPFAM" id="SSF57850">
    <property type="entry name" value="RING/U-box"/>
    <property type="match status" value="1"/>
</dbReference>
<keyword evidence="16 19" id="KW-0234">DNA repair</keyword>
<feature type="repeat" description="WD" evidence="18">
    <location>
        <begin position="317"/>
        <end position="358"/>
    </location>
</feature>
<dbReference type="InterPro" id="IPR038959">
    <property type="entry name" value="Prp19"/>
</dbReference>
<dbReference type="InterPro" id="IPR013915">
    <property type="entry name" value="Prp19_cc"/>
</dbReference>
<dbReference type="InterPro" id="IPR036322">
    <property type="entry name" value="WD40_repeat_dom_sf"/>
</dbReference>
<comment type="pathway">
    <text evidence="2 19">Protein modification; protein ubiquitination.</text>
</comment>
<feature type="compositionally biased region" description="Polar residues" evidence="21">
    <location>
        <begin position="651"/>
        <end position="667"/>
    </location>
</feature>
<keyword evidence="14" id="KW-0697">Rotamase</keyword>
<dbReference type="GO" id="GO:0006281">
    <property type="term" value="P:DNA repair"/>
    <property type="evidence" value="ECO:0007669"/>
    <property type="project" value="UniProtKB-KW"/>
</dbReference>
<evidence type="ECO:0000256" key="21">
    <source>
        <dbReference type="SAM" id="MobiDB-lite"/>
    </source>
</evidence>
<dbReference type="InterPro" id="IPR013083">
    <property type="entry name" value="Znf_RING/FYVE/PHD"/>
</dbReference>
<keyword evidence="17 19" id="KW-0539">Nucleus</keyword>
<evidence type="ECO:0000256" key="17">
    <source>
        <dbReference type="ARBA" id="ARBA00023242"/>
    </source>
</evidence>
<evidence type="ECO:0000256" key="16">
    <source>
        <dbReference type="ARBA" id="ARBA00023204"/>
    </source>
</evidence>
<feature type="domain" description="U-box" evidence="22">
    <location>
        <begin position="1"/>
        <end position="70"/>
    </location>
</feature>
<evidence type="ECO:0000256" key="19">
    <source>
        <dbReference type="RuleBase" id="RU367101"/>
    </source>
</evidence>
<dbReference type="Gene3D" id="3.30.40.10">
    <property type="entry name" value="Zinc/RING finger domain, C3HC4 (zinc finger)"/>
    <property type="match status" value="1"/>
</dbReference>
<evidence type="ECO:0000256" key="15">
    <source>
        <dbReference type="ARBA" id="ARBA00023187"/>
    </source>
</evidence>
<evidence type="ECO:0000256" key="6">
    <source>
        <dbReference type="ARBA" id="ARBA00022679"/>
    </source>
</evidence>
<keyword evidence="5 19" id="KW-0507">mRNA processing</keyword>
<feature type="region of interest" description="Disordered" evidence="21">
    <location>
        <begin position="798"/>
        <end position="819"/>
    </location>
</feature>
<dbReference type="UniPathway" id="UPA00143"/>
<evidence type="ECO:0000256" key="1">
    <source>
        <dbReference type="ARBA" id="ARBA00004123"/>
    </source>
</evidence>
<feature type="compositionally biased region" description="Low complexity" evidence="21">
    <location>
        <begin position="607"/>
        <end position="616"/>
    </location>
</feature>
<comment type="caution">
    <text evidence="23">The sequence shown here is derived from an EMBL/GenBank/DDBJ whole genome shotgun (WGS) entry which is preliminary data.</text>
</comment>
<evidence type="ECO:0000256" key="14">
    <source>
        <dbReference type="ARBA" id="ARBA00023110"/>
    </source>
</evidence>
<comment type="similarity">
    <text evidence="3 19">Belongs to the WD repeat PRP19 family.</text>
</comment>
<protein>
    <recommendedName>
        <fullName evidence="19">Pre-mRNA-processing factor 19</fullName>
        <ecNumber evidence="19">2.3.2.27</ecNumber>
    </recommendedName>
</protein>
<evidence type="ECO:0000256" key="4">
    <source>
        <dbReference type="ARBA" id="ARBA00022574"/>
    </source>
</evidence>
<comment type="function">
    <text evidence="19">Ubiquitin-protein ligase which is mainly involved pre-mRNA splicing and DNA repair. Required for pre-mRNA splicing as component of the spliceosome.</text>
</comment>
<dbReference type="GO" id="GO:0071006">
    <property type="term" value="C:U2-type catalytic step 1 spliceosome"/>
    <property type="evidence" value="ECO:0007669"/>
    <property type="project" value="TreeGrafter"/>
</dbReference>
<dbReference type="PANTHER" id="PTHR43995">
    <property type="entry name" value="PRE-MRNA-PROCESSING FACTOR 19"/>
    <property type="match status" value="1"/>
</dbReference>
<feature type="region of interest" description="Disordered" evidence="21">
    <location>
        <begin position="638"/>
        <end position="685"/>
    </location>
</feature>
<dbReference type="EMBL" id="QZAF01000377">
    <property type="protein sequence ID" value="THV67769.1"/>
    <property type="molecule type" value="Genomic_DNA"/>
</dbReference>
<dbReference type="Pfam" id="PF12894">
    <property type="entry name" value="ANAPC4_WD40"/>
    <property type="match status" value="1"/>
</dbReference>
<keyword evidence="12 19" id="KW-0833">Ubl conjugation pathway</keyword>
<keyword evidence="20" id="KW-0175">Coiled coil</keyword>
<dbReference type="CDD" id="cd16656">
    <property type="entry name" value="RING-Ubox_PRP19"/>
    <property type="match status" value="1"/>
</dbReference>
<evidence type="ECO:0000256" key="9">
    <source>
        <dbReference type="ARBA" id="ARBA00022737"/>
    </source>
</evidence>
<dbReference type="GO" id="GO:0000398">
    <property type="term" value="P:mRNA splicing, via spliceosome"/>
    <property type="evidence" value="ECO:0007669"/>
    <property type="project" value="InterPro"/>
</dbReference>
<comment type="catalytic activity">
    <reaction evidence="19">
        <text>S-ubiquitinyl-[E2 ubiquitin-conjugating enzyme]-L-cysteine + [acceptor protein]-L-lysine = [E2 ubiquitin-conjugating enzyme]-L-cysteine + N(6)-ubiquitinyl-[acceptor protein]-L-lysine.</text>
        <dbReference type="EC" id="2.3.2.27"/>
    </reaction>
</comment>
<dbReference type="PROSITE" id="PS51698">
    <property type="entry name" value="U_BOX"/>
    <property type="match status" value="1"/>
</dbReference>
<dbReference type="GO" id="GO:0061630">
    <property type="term" value="F:ubiquitin protein ligase activity"/>
    <property type="evidence" value="ECO:0007669"/>
    <property type="project" value="UniProtKB-UniRule"/>
</dbReference>
<evidence type="ECO:0000256" key="2">
    <source>
        <dbReference type="ARBA" id="ARBA00004906"/>
    </source>
</evidence>
<dbReference type="InterPro" id="IPR015943">
    <property type="entry name" value="WD40/YVTN_repeat-like_dom_sf"/>
</dbReference>
<keyword evidence="10 19" id="KW-0227">DNA damage</keyword>
<keyword evidence="4 18" id="KW-0853">WD repeat</keyword>
<feature type="compositionally biased region" description="Basic and acidic residues" evidence="21">
    <location>
        <begin position="546"/>
        <end position="555"/>
    </location>
</feature>
<feature type="region of interest" description="Disordered" evidence="21">
    <location>
        <begin position="502"/>
        <end position="567"/>
    </location>
</feature>
<dbReference type="Pfam" id="PF08606">
    <property type="entry name" value="Prp19"/>
    <property type="match status" value="1"/>
</dbReference>
<gene>
    <name evidence="23" type="ORF">D6D28_07227</name>
</gene>
<dbReference type="GO" id="GO:0008270">
    <property type="term" value="F:zinc ion binding"/>
    <property type="evidence" value="ECO:0007669"/>
    <property type="project" value="UniProtKB-KW"/>
</dbReference>
<evidence type="ECO:0000313" key="23">
    <source>
        <dbReference type="EMBL" id="THV67769.1"/>
    </source>
</evidence>
<evidence type="ECO:0000313" key="24">
    <source>
        <dbReference type="Proteomes" id="UP000304951"/>
    </source>
</evidence>
<dbReference type="AlphaFoldDB" id="A0A4S8SBW3"/>
<evidence type="ECO:0000259" key="22">
    <source>
        <dbReference type="PROSITE" id="PS51698"/>
    </source>
</evidence>
<evidence type="ECO:0000256" key="10">
    <source>
        <dbReference type="ARBA" id="ARBA00022763"/>
    </source>
</evidence>
<evidence type="ECO:0000256" key="12">
    <source>
        <dbReference type="ARBA" id="ARBA00022786"/>
    </source>
</evidence>
<dbReference type="SUPFAM" id="SSF50978">
    <property type="entry name" value="WD40 repeat-like"/>
    <property type="match status" value="1"/>
</dbReference>
<dbReference type="FunFam" id="3.30.40.10:FF:000027">
    <property type="entry name" value="Pre-mRNA-processing factor 19, putative"/>
    <property type="match status" value="1"/>
</dbReference>
<feature type="coiled-coil region" evidence="20">
    <location>
        <begin position="108"/>
        <end position="135"/>
    </location>
</feature>
<feature type="compositionally biased region" description="Basic and acidic residues" evidence="21">
    <location>
        <begin position="506"/>
        <end position="525"/>
    </location>
</feature>
<dbReference type="GO" id="GO:0070534">
    <property type="term" value="P:protein K63-linked ubiquitination"/>
    <property type="evidence" value="ECO:0007669"/>
    <property type="project" value="UniProtKB-UniRule"/>
</dbReference>
<dbReference type="EC" id="2.3.2.27" evidence="19"/>
<dbReference type="InterPro" id="IPR003613">
    <property type="entry name" value="Ubox_domain"/>
</dbReference>
<dbReference type="InterPro" id="IPR024977">
    <property type="entry name" value="Apc4-like_WD40_dom"/>
</dbReference>
<dbReference type="PROSITE" id="PS00518">
    <property type="entry name" value="ZF_RING_1"/>
    <property type="match status" value="1"/>
</dbReference>
<feature type="repeat" description="WD" evidence="18">
    <location>
        <begin position="276"/>
        <end position="317"/>
    </location>
</feature>
<organism evidence="23 24">
    <name type="scientific">Aureobasidium pullulans</name>
    <name type="common">Black yeast</name>
    <name type="synonym">Pullularia pullulans</name>
    <dbReference type="NCBI Taxonomy" id="5580"/>
    <lineage>
        <taxon>Eukaryota</taxon>
        <taxon>Fungi</taxon>
        <taxon>Dikarya</taxon>
        <taxon>Ascomycota</taxon>
        <taxon>Pezizomycotina</taxon>
        <taxon>Dothideomycetes</taxon>
        <taxon>Dothideomycetidae</taxon>
        <taxon>Dothideales</taxon>
        <taxon>Saccotheciaceae</taxon>
        <taxon>Aureobasidium</taxon>
    </lineage>
</organism>
<evidence type="ECO:0000256" key="11">
    <source>
        <dbReference type="ARBA" id="ARBA00022771"/>
    </source>
</evidence>
<keyword evidence="6 19" id="KW-0808">Transferase</keyword>
<dbReference type="SMART" id="SM00320">
    <property type="entry name" value="WD40"/>
    <property type="match status" value="6"/>
</dbReference>
<evidence type="ECO:0000256" key="7">
    <source>
        <dbReference type="ARBA" id="ARBA00022723"/>
    </source>
</evidence>
<accession>A0A4S8SBW3</accession>